<keyword evidence="1" id="KW-1133">Transmembrane helix</keyword>
<sequence>MTEVFWAIRWRSLRHASQLQPFHFGGAQGLKAGLRPCRKLFHATTSSSVRLLVERKYLGVVYAMALKNFSLFSGIFLVRMRQTYTSISCPQNQ</sequence>
<keyword evidence="1" id="KW-0472">Membrane</keyword>
<name>A0A0P1EFI3_9RHOB</name>
<evidence type="ECO:0000313" key="2">
    <source>
        <dbReference type="EMBL" id="CUH48477.1"/>
    </source>
</evidence>
<organism evidence="2 3">
    <name type="scientific">Ruegeria atlantica</name>
    <dbReference type="NCBI Taxonomy" id="81569"/>
    <lineage>
        <taxon>Bacteria</taxon>
        <taxon>Pseudomonadati</taxon>
        <taxon>Pseudomonadota</taxon>
        <taxon>Alphaproteobacteria</taxon>
        <taxon>Rhodobacterales</taxon>
        <taxon>Roseobacteraceae</taxon>
        <taxon>Ruegeria</taxon>
    </lineage>
</organism>
<gene>
    <name evidence="2" type="ORF">RUA4292_02657</name>
</gene>
<dbReference type="Proteomes" id="UP000050783">
    <property type="component" value="Unassembled WGS sequence"/>
</dbReference>
<proteinExistence type="predicted"/>
<feature type="transmembrane region" description="Helical" evidence="1">
    <location>
        <begin position="57"/>
        <end position="78"/>
    </location>
</feature>
<protein>
    <submittedName>
        <fullName evidence="2">Uncharacterized protein</fullName>
    </submittedName>
</protein>
<evidence type="ECO:0000313" key="3">
    <source>
        <dbReference type="Proteomes" id="UP000050783"/>
    </source>
</evidence>
<evidence type="ECO:0000256" key="1">
    <source>
        <dbReference type="SAM" id="Phobius"/>
    </source>
</evidence>
<reference evidence="2 3" key="1">
    <citation type="submission" date="2015-09" db="EMBL/GenBank/DDBJ databases">
        <authorList>
            <consortium name="Swine Surveillance"/>
        </authorList>
    </citation>
    <scope>NUCLEOTIDE SEQUENCE [LARGE SCALE GENOMIC DNA]</scope>
    <source>
        <strain evidence="2 3">CECT 4292</strain>
    </source>
</reference>
<keyword evidence="1" id="KW-0812">Transmembrane</keyword>
<dbReference type="EMBL" id="CYPU01000039">
    <property type="protein sequence ID" value="CUH48477.1"/>
    <property type="molecule type" value="Genomic_DNA"/>
</dbReference>
<dbReference type="AlphaFoldDB" id="A0A0P1EFI3"/>
<accession>A0A0P1EFI3</accession>